<evidence type="ECO:0000256" key="3">
    <source>
        <dbReference type="ARBA" id="ARBA00022475"/>
    </source>
</evidence>
<feature type="transmembrane region" description="Helical" evidence="7">
    <location>
        <begin position="298"/>
        <end position="322"/>
    </location>
</feature>
<protein>
    <submittedName>
        <fullName evidence="10">Sugar ABC transporter permease</fullName>
    </submittedName>
</protein>
<dbReference type="InterPro" id="IPR000515">
    <property type="entry name" value="MetI-like"/>
</dbReference>
<feature type="transmembrane region" description="Helical" evidence="7">
    <location>
        <begin position="184"/>
        <end position="206"/>
    </location>
</feature>
<keyword evidence="6 7" id="KW-0472">Membrane</keyword>
<feature type="transmembrane region" description="Helical" evidence="7">
    <location>
        <begin position="143"/>
        <end position="164"/>
    </location>
</feature>
<evidence type="ECO:0000313" key="11">
    <source>
        <dbReference type="Proteomes" id="UP001500618"/>
    </source>
</evidence>
<evidence type="ECO:0000256" key="5">
    <source>
        <dbReference type="ARBA" id="ARBA00022989"/>
    </source>
</evidence>
<keyword evidence="4 7" id="KW-0812">Transmembrane</keyword>
<feature type="domain" description="ABC transmembrane type-1" evidence="9">
    <location>
        <begin position="106"/>
        <end position="319"/>
    </location>
</feature>
<dbReference type="Gene3D" id="1.10.3720.10">
    <property type="entry name" value="MetI-like"/>
    <property type="match status" value="1"/>
</dbReference>
<dbReference type="PROSITE" id="PS50928">
    <property type="entry name" value="ABC_TM1"/>
    <property type="match status" value="1"/>
</dbReference>
<feature type="transmembrane region" description="Helical" evidence="7">
    <location>
        <begin position="245"/>
        <end position="263"/>
    </location>
</feature>
<dbReference type="SUPFAM" id="SSF161098">
    <property type="entry name" value="MetI-like"/>
    <property type="match status" value="1"/>
</dbReference>
<dbReference type="PANTHER" id="PTHR30193">
    <property type="entry name" value="ABC TRANSPORTER PERMEASE PROTEIN"/>
    <property type="match status" value="1"/>
</dbReference>
<evidence type="ECO:0000259" key="9">
    <source>
        <dbReference type="PROSITE" id="PS50928"/>
    </source>
</evidence>
<evidence type="ECO:0000313" key="10">
    <source>
        <dbReference type="EMBL" id="GAA1700555.1"/>
    </source>
</evidence>
<feature type="region of interest" description="Disordered" evidence="8">
    <location>
        <begin position="1"/>
        <end position="25"/>
    </location>
</feature>
<feature type="transmembrane region" description="Helical" evidence="7">
    <location>
        <begin position="37"/>
        <end position="67"/>
    </location>
</feature>
<dbReference type="Pfam" id="PF00528">
    <property type="entry name" value="BPD_transp_1"/>
    <property type="match status" value="1"/>
</dbReference>
<dbReference type="EMBL" id="BAAANY010000023">
    <property type="protein sequence ID" value="GAA1700555.1"/>
    <property type="molecule type" value="Genomic_DNA"/>
</dbReference>
<evidence type="ECO:0000256" key="4">
    <source>
        <dbReference type="ARBA" id="ARBA00022692"/>
    </source>
</evidence>
<dbReference type="Proteomes" id="UP001500618">
    <property type="component" value="Unassembled WGS sequence"/>
</dbReference>
<organism evidence="10 11">
    <name type="scientific">Fodinicola feengrottensis</name>
    <dbReference type="NCBI Taxonomy" id="435914"/>
    <lineage>
        <taxon>Bacteria</taxon>
        <taxon>Bacillati</taxon>
        <taxon>Actinomycetota</taxon>
        <taxon>Actinomycetes</taxon>
        <taxon>Mycobacteriales</taxon>
        <taxon>Fodinicola</taxon>
    </lineage>
</organism>
<comment type="caution">
    <text evidence="10">The sequence shown here is derived from an EMBL/GenBank/DDBJ whole genome shotgun (WGS) entry which is preliminary data.</text>
</comment>
<gene>
    <name evidence="10" type="ORF">GCM10009765_57520</name>
</gene>
<keyword evidence="2 7" id="KW-0813">Transport</keyword>
<dbReference type="CDD" id="cd06261">
    <property type="entry name" value="TM_PBP2"/>
    <property type="match status" value="1"/>
</dbReference>
<dbReference type="RefSeq" id="WP_344313463.1">
    <property type="nucleotide sequence ID" value="NZ_BAAANY010000023.1"/>
</dbReference>
<accession>A0ABN2I8S0</accession>
<sequence>MTTGVSTEAERRGTEPPAASAGPTRVRRRRRALGGRALPYLLIAPALVFELLVHVVPMLTGVAISFLKLNQFYLRHWLQAPFAGLDNYRFSVDFHSSIGAALLRSLGVTIAFSVVVVALSWLLGVFGATLLQRSFRGRAVLRTIFLVPYALPVFASVIVWKFMLGQNTGMINHVLAQLHITNGQTFWLLGNNAFISMVVVAVWRLWPFALLTLMAGMQSIPGDIYEAAAVDGANMWQQFRKLTLPMLRPVDQVLVLVLFLWTFNDFNVPYTLFADSPPASADIVSIHVYQSSFITWNFGLGSAMSVLLLLFLLIVTVGYLLITSRRTQDA</sequence>
<dbReference type="InterPro" id="IPR035906">
    <property type="entry name" value="MetI-like_sf"/>
</dbReference>
<evidence type="ECO:0000256" key="8">
    <source>
        <dbReference type="SAM" id="MobiDB-lite"/>
    </source>
</evidence>
<name>A0ABN2I8S0_9ACTN</name>
<evidence type="ECO:0000256" key="6">
    <source>
        <dbReference type="ARBA" id="ARBA00023136"/>
    </source>
</evidence>
<evidence type="ECO:0000256" key="1">
    <source>
        <dbReference type="ARBA" id="ARBA00004651"/>
    </source>
</evidence>
<keyword evidence="11" id="KW-1185">Reference proteome</keyword>
<keyword evidence="5 7" id="KW-1133">Transmembrane helix</keyword>
<evidence type="ECO:0000256" key="7">
    <source>
        <dbReference type="RuleBase" id="RU363032"/>
    </source>
</evidence>
<proteinExistence type="inferred from homology"/>
<comment type="subcellular location">
    <subcellularLocation>
        <location evidence="1 7">Cell membrane</location>
        <topology evidence="1 7">Multi-pass membrane protein</topology>
    </subcellularLocation>
</comment>
<comment type="similarity">
    <text evidence="7">Belongs to the binding-protein-dependent transport system permease family.</text>
</comment>
<feature type="transmembrane region" description="Helical" evidence="7">
    <location>
        <begin position="110"/>
        <end position="131"/>
    </location>
</feature>
<dbReference type="InterPro" id="IPR051393">
    <property type="entry name" value="ABC_transporter_permease"/>
</dbReference>
<reference evidence="10 11" key="1">
    <citation type="journal article" date="2019" name="Int. J. Syst. Evol. Microbiol.">
        <title>The Global Catalogue of Microorganisms (GCM) 10K type strain sequencing project: providing services to taxonomists for standard genome sequencing and annotation.</title>
        <authorList>
            <consortium name="The Broad Institute Genomics Platform"/>
            <consortium name="The Broad Institute Genome Sequencing Center for Infectious Disease"/>
            <person name="Wu L."/>
            <person name="Ma J."/>
        </authorList>
    </citation>
    <scope>NUCLEOTIDE SEQUENCE [LARGE SCALE GENOMIC DNA]</scope>
    <source>
        <strain evidence="10 11">JCM 14718</strain>
    </source>
</reference>
<keyword evidence="3" id="KW-1003">Cell membrane</keyword>
<evidence type="ECO:0000256" key="2">
    <source>
        <dbReference type="ARBA" id="ARBA00022448"/>
    </source>
</evidence>
<dbReference type="PANTHER" id="PTHR30193:SF37">
    <property type="entry name" value="INNER MEMBRANE ABC TRANSPORTER PERMEASE PROTEIN YCJO"/>
    <property type="match status" value="1"/>
</dbReference>